<dbReference type="EMBL" id="LMYN01000009">
    <property type="protein sequence ID" value="KSA03437.1"/>
    <property type="molecule type" value="Genomic_DNA"/>
</dbReference>
<feature type="region of interest" description="Disordered" evidence="1">
    <location>
        <begin position="108"/>
        <end position="139"/>
    </location>
</feature>
<dbReference type="RefSeq" id="XP_015469539.1">
    <property type="nucleotide sequence ID" value="XM_015609583.1"/>
</dbReference>
<keyword evidence="3" id="KW-1185">Reference proteome</keyword>
<gene>
    <name evidence="2" type="ORF">AC631_00753</name>
</gene>
<feature type="compositionally biased region" description="Polar residues" evidence="1">
    <location>
        <begin position="400"/>
        <end position="410"/>
    </location>
</feature>
<sequence>MAASLQDPFLLQREIQQLEQNDEQRKNLIKLSILKIFYQSKSNNKAPSHTIDNSNSASASRIAELTKKNHDYELTINKLKQLHTTKEKLQESKLESLRDEIGKLKQQLKDQTRNKLQVPTLSQFQPTLEPSSSRPSSAFSTSPYVNKIMFNQGSGGLAKNYLSPTVNSINKSIFASDSKSSILSPIQHKRKVLVPTKAKREYTNYNSMKKQFEQNGNLPQKESTVEPETPNKRITRAASKKSSSPVTTPTRHSSNNTNRSSPSVQTADLTPSRLPNNGELFDDKMRSLDDVINKSFTSANASEAENDAPDANSTTIESISSRTTGRGTHMSEDETFASANSSLAKSSEKKDKKKKKLRLWKSEVSKVSISSPNDKTSKNRNKGLHLEDEGLNTLNYYQDENFLNDNNDTPKMSRKRKNDESETTPLTFKKKKKNVFKID</sequence>
<feature type="compositionally biased region" description="Low complexity" evidence="1">
    <location>
        <begin position="313"/>
        <end position="324"/>
    </location>
</feature>
<proteinExistence type="predicted"/>
<accession>A0A0V1Q4M8</accession>
<dbReference type="GeneID" id="26837762"/>
<name>A0A0V1Q4M8_9ASCO</name>
<feature type="compositionally biased region" description="Polar residues" evidence="1">
    <location>
        <begin position="365"/>
        <end position="374"/>
    </location>
</feature>
<reference evidence="2 3" key="1">
    <citation type="submission" date="2015-11" db="EMBL/GenBank/DDBJ databases">
        <title>The genome of Debaryomyces fabryi.</title>
        <authorList>
            <person name="Tafer H."/>
            <person name="Lopandic K."/>
        </authorList>
    </citation>
    <scope>NUCLEOTIDE SEQUENCE [LARGE SCALE GENOMIC DNA]</scope>
    <source>
        <strain evidence="2 3">CBS 789</strain>
    </source>
</reference>
<evidence type="ECO:0000313" key="2">
    <source>
        <dbReference type="EMBL" id="KSA03437.1"/>
    </source>
</evidence>
<feature type="region of interest" description="Disordered" evidence="1">
    <location>
        <begin position="400"/>
        <end position="428"/>
    </location>
</feature>
<feature type="compositionally biased region" description="Polar residues" evidence="1">
    <location>
        <begin position="264"/>
        <end position="275"/>
    </location>
</feature>
<feature type="compositionally biased region" description="Low complexity" evidence="1">
    <location>
        <begin position="240"/>
        <end position="263"/>
    </location>
</feature>
<dbReference type="OrthoDB" id="4089586at2759"/>
<dbReference type="AlphaFoldDB" id="A0A0V1Q4M8"/>
<evidence type="ECO:0000256" key="1">
    <source>
        <dbReference type="SAM" id="MobiDB-lite"/>
    </source>
</evidence>
<dbReference type="Proteomes" id="UP000054251">
    <property type="component" value="Unassembled WGS sequence"/>
</dbReference>
<protein>
    <submittedName>
        <fullName evidence="2">Uncharacterized protein</fullName>
    </submittedName>
</protein>
<feature type="compositionally biased region" description="Polar residues" evidence="1">
    <location>
        <begin position="207"/>
        <end position="222"/>
    </location>
</feature>
<evidence type="ECO:0000313" key="3">
    <source>
        <dbReference type="Proteomes" id="UP000054251"/>
    </source>
</evidence>
<feature type="region of interest" description="Disordered" evidence="1">
    <location>
        <begin position="207"/>
        <end position="281"/>
    </location>
</feature>
<organism evidence="2 3">
    <name type="scientific">Debaryomyces fabryi</name>
    <dbReference type="NCBI Taxonomy" id="58627"/>
    <lineage>
        <taxon>Eukaryota</taxon>
        <taxon>Fungi</taxon>
        <taxon>Dikarya</taxon>
        <taxon>Ascomycota</taxon>
        <taxon>Saccharomycotina</taxon>
        <taxon>Pichiomycetes</taxon>
        <taxon>Debaryomycetaceae</taxon>
        <taxon>Debaryomyces</taxon>
    </lineage>
</organism>
<comment type="caution">
    <text evidence="2">The sequence shown here is derived from an EMBL/GenBank/DDBJ whole genome shotgun (WGS) entry which is preliminary data.</text>
</comment>
<feature type="region of interest" description="Disordered" evidence="1">
    <location>
        <begin position="299"/>
        <end position="383"/>
    </location>
</feature>
<feature type="compositionally biased region" description="Polar residues" evidence="1">
    <location>
        <begin position="114"/>
        <end position="129"/>
    </location>
</feature>
<feature type="compositionally biased region" description="Low complexity" evidence="1">
    <location>
        <begin position="130"/>
        <end position="139"/>
    </location>
</feature>